<sequence length="149" mass="16796">MIFQIEKAGSSDADRLAQIQLAAFEPDRNACGSGPPGYNDPEHQRKMIYQYEYYVVKDSGEIVGGFYYHIQGSCLHLLRLFVDPEHQGTGVGQCVIQFLTTLTDVHQIVLETPDFSIAAQQFYERRGFVKKETISYGEAQSFSYLLAVS</sequence>
<dbReference type="InterPro" id="IPR016181">
    <property type="entry name" value="Acyl_CoA_acyltransferase"/>
</dbReference>
<feature type="domain" description="N-acetyltransferase" evidence="2">
    <location>
        <begin position="3"/>
        <end position="149"/>
    </location>
</feature>
<keyword evidence="4" id="KW-1185">Reference proteome</keyword>
<dbReference type="InterPro" id="IPR050769">
    <property type="entry name" value="NAT_camello-type"/>
</dbReference>
<organism evidence="3 4">
    <name type="scientific">Vibrio aerogenes CECT 7868</name>
    <dbReference type="NCBI Taxonomy" id="1216006"/>
    <lineage>
        <taxon>Bacteria</taxon>
        <taxon>Pseudomonadati</taxon>
        <taxon>Pseudomonadota</taxon>
        <taxon>Gammaproteobacteria</taxon>
        <taxon>Vibrionales</taxon>
        <taxon>Vibrionaceae</taxon>
        <taxon>Vibrio</taxon>
    </lineage>
</organism>
<dbReference type="PANTHER" id="PTHR13947">
    <property type="entry name" value="GNAT FAMILY N-ACETYLTRANSFERASE"/>
    <property type="match status" value="1"/>
</dbReference>
<evidence type="ECO:0000313" key="3">
    <source>
        <dbReference type="EMBL" id="SHI31484.1"/>
    </source>
</evidence>
<name>A0A1M6A4N8_9VIBR</name>
<evidence type="ECO:0000259" key="2">
    <source>
        <dbReference type="PROSITE" id="PS51186"/>
    </source>
</evidence>
<dbReference type="Pfam" id="PF13508">
    <property type="entry name" value="Acetyltransf_7"/>
    <property type="match status" value="1"/>
</dbReference>
<dbReference type="CDD" id="cd04301">
    <property type="entry name" value="NAT_SF"/>
    <property type="match status" value="1"/>
</dbReference>
<dbReference type="Proteomes" id="UP000184608">
    <property type="component" value="Unassembled WGS sequence"/>
</dbReference>
<dbReference type="EMBL" id="FQXZ01000039">
    <property type="protein sequence ID" value="SHI31484.1"/>
    <property type="molecule type" value="Genomic_DNA"/>
</dbReference>
<evidence type="ECO:0000313" key="4">
    <source>
        <dbReference type="Proteomes" id="UP000184608"/>
    </source>
</evidence>
<dbReference type="PROSITE" id="PS51186">
    <property type="entry name" value="GNAT"/>
    <property type="match status" value="1"/>
</dbReference>
<dbReference type="SUPFAM" id="SSF55729">
    <property type="entry name" value="Acyl-CoA N-acyltransferases (Nat)"/>
    <property type="match status" value="1"/>
</dbReference>
<dbReference type="Gene3D" id="3.40.630.30">
    <property type="match status" value="1"/>
</dbReference>
<protein>
    <submittedName>
        <fullName evidence="3">Acetyltransferase (GNAT) family protein</fullName>
    </submittedName>
</protein>
<proteinExistence type="predicted"/>
<dbReference type="PANTHER" id="PTHR13947:SF37">
    <property type="entry name" value="LD18367P"/>
    <property type="match status" value="1"/>
</dbReference>
<dbReference type="RefSeq" id="WP_084193445.1">
    <property type="nucleotide sequence ID" value="NZ_FQXZ01000039.1"/>
</dbReference>
<reference evidence="3 4" key="1">
    <citation type="submission" date="2016-11" db="EMBL/GenBank/DDBJ databases">
        <authorList>
            <person name="Jaros S."/>
            <person name="Januszkiewicz K."/>
            <person name="Wedrychowicz H."/>
        </authorList>
    </citation>
    <scope>NUCLEOTIDE SEQUENCE [LARGE SCALE GENOMIC DNA]</scope>
    <source>
        <strain evidence="3 4">CECT 7868</strain>
    </source>
</reference>
<dbReference type="STRING" id="1216006.VA7868_03476"/>
<keyword evidence="1 3" id="KW-0808">Transferase</keyword>
<accession>A0A1M6A4N8</accession>
<gene>
    <name evidence="3" type="ORF">VA7868_03476</name>
</gene>
<dbReference type="OrthoDB" id="5522469at2"/>
<dbReference type="AlphaFoldDB" id="A0A1M6A4N8"/>
<dbReference type="InterPro" id="IPR000182">
    <property type="entry name" value="GNAT_dom"/>
</dbReference>
<evidence type="ECO:0000256" key="1">
    <source>
        <dbReference type="ARBA" id="ARBA00022679"/>
    </source>
</evidence>
<dbReference type="GO" id="GO:0008080">
    <property type="term" value="F:N-acetyltransferase activity"/>
    <property type="evidence" value="ECO:0007669"/>
    <property type="project" value="InterPro"/>
</dbReference>